<feature type="transmembrane region" description="Helical" evidence="1">
    <location>
        <begin position="133"/>
        <end position="151"/>
    </location>
</feature>
<feature type="transmembrane region" description="Helical" evidence="1">
    <location>
        <begin position="56"/>
        <end position="89"/>
    </location>
</feature>
<name>A0A6S6SPH1_9BACT</name>
<dbReference type="AlphaFoldDB" id="A0A6S6SPH1"/>
<accession>A0A6S6SPH1</accession>
<organism evidence="2">
    <name type="scientific">uncultured Campylobacterales bacterium</name>
    <dbReference type="NCBI Taxonomy" id="352960"/>
    <lineage>
        <taxon>Bacteria</taxon>
        <taxon>Pseudomonadati</taxon>
        <taxon>Campylobacterota</taxon>
        <taxon>Epsilonproteobacteria</taxon>
        <taxon>Campylobacterales</taxon>
        <taxon>environmental samples</taxon>
    </lineage>
</organism>
<gene>
    <name evidence="2" type="ORF">HELGO_WM17436</name>
</gene>
<keyword evidence="1" id="KW-0812">Transmembrane</keyword>
<feature type="transmembrane region" description="Helical" evidence="1">
    <location>
        <begin position="101"/>
        <end position="121"/>
    </location>
</feature>
<evidence type="ECO:0000256" key="1">
    <source>
        <dbReference type="SAM" id="Phobius"/>
    </source>
</evidence>
<evidence type="ECO:0000313" key="2">
    <source>
        <dbReference type="EMBL" id="CAA6809160.1"/>
    </source>
</evidence>
<dbReference type="EMBL" id="CACVAW010000035">
    <property type="protein sequence ID" value="CAA6809160.1"/>
    <property type="molecule type" value="Genomic_DNA"/>
</dbReference>
<sequence length="152" mass="18542">MRKIKSQKTKELFLFFVLFTYIIFSSVYGLLSPFLGVIYCYFIFNLKYLEIKKKYFYLLLVFTILFEVNHGFFMFSSFATFILLYFMFIDENNPKQYNLKSLIFGFIVLSYIFFYYFNYLLSYLFGLEYPVLGFHYIQYIIIDFLIALVLFL</sequence>
<proteinExistence type="predicted"/>
<keyword evidence="1" id="KW-0472">Membrane</keyword>
<protein>
    <submittedName>
        <fullName evidence="2">Uncharacterized protein</fullName>
    </submittedName>
</protein>
<reference evidence="2" key="1">
    <citation type="submission" date="2020-01" db="EMBL/GenBank/DDBJ databases">
        <authorList>
            <person name="Meier V. D."/>
            <person name="Meier V D."/>
        </authorList>
    </citation>
    <scope>NUCLEOTIDE SEQUENCE</scope>
    <source>
        <strain evidence="2">HLG_WM_MAG_12</strain>
    </source>
</reference>
<keyword evidence="1" id="KW-1133">Transmembrane helix</keyword>
<feature type="transmembrane region" description="Helical" evidence="1">
    <location>
        <begin position="12"/>
        <end position="44"/>
    </location>
</feature>